<organism evidence="1 2">
    <name type="scientific">Mytilus galloprovincialis</name>
    <name type="common">Mediterranean mussel</name>
    <dbReference type="NCBI Taxonomy" id="29158"/>
    <lineage>
        <taxon>Eukaryota</taxon>
        <taxon>Metazoa</taxon>
        <taxon>Spiralia</taxon>
        <taxon>Lophotrochozoa</taxon>
        <taxon>Mollusca</taxon>
        <taxon>Bivalvia</taxon>
        <taxon>Autobranchia</taxon>
        <taxon>Pteriomorphia</taxon>
        <taxon>Mytilida</taxon>
        <taxon>Mytiloidea</taxon>
        <taxon>Mytilidae</taxon>
        <taxon>Mytilinae</taxon>
        <taxon>Mytilus</taxon>
    </lineage>
</organism>
<evidence type="ECO:0000313" key="2">
    <source>
        <dbReference type="Proteomes" id="UP000596742"/>
    </source>
</evidence>
<dbReference type="Proteomes" id="UP000596742">
    <property type="component" value="Unassembled WGS sequence"/>
</dbReference>
<evidence type="ECO:0000313" key="1">
    <source>
        <dbReference type="EMBL" id="VDI56033.1"/>
    </source>
</evidence>
<dbReference type="EMBL" id="UYJE01007557">
    <property type="protein sequence ID" value="VDI56033.1"/>
    <property type="molecule type" value="Genomic_DNA"/>
</dbReference>
<proteinExistence type="predicted"/>
<feature type="non-terminal residue" evidence="1">
    <location>
        <position position="67"/>
    </location>
</feature>
<sequence>SSQKKVCVAAGISASLHYNKPFIHKQQIKLLVGQLEDASGLIFEYVLPLSSPRDGNEKIFNFASMCF</sequence>
<reference evidence="1" key="1">
    <citation type="submission" date="2018-11" db="EMBL/GenBank/DDBJ databases">
        <authorList>
            <person name="Alioto T."/>
            <person name="Alioto T."/>
        </authorList>
    </citation>
    <scope>NUCLEOTIDE SEQUENCE</scope>
</reference>
<comment type="caution">
    <text evidence="1">The sequence shown here is derived from an EMBL/GenBank/DDBJ whole genome shotgun (WGS) entry which is preliminary data.</text>
</comment>
<feature type="non-terminal residue" evidence="1">
    <location>
        <position position="1"/>
    </location>
</feature>
<gene>
    <name evidence="1" type="ORF">MGAL_10B078239</name>
</gene>
<name>A0A8B6FZD6_MYTGA</name>
<dbReference type="AlphaFoldDB" id="A0A8B6FZD6"/>
<protein>
    <submittedName>
        <fullName evidence="1">Uncharacterized protein</fullName>
    </submittedName>
</protein>
<keyword evidence="2" id="KW-1185">Reference proteome</keyword>
<accession>A0A8B6FZD6</accession>